<evidence type="ECO:0000313" key="3">
    <source>
        <dbReference type="EMBL" id="PHT95832.1"/>
    </source>
</evidence>
<dbReference type="GO" id="GO:0016788">
    <property type="term" value="F:hydrolase activity, acting on ester bonds"/>
    <property type="evidence" value="ECO:0007669"/>
    <property type="project" value="InterPro"/>
</dbReference>
<comment type="similarity">
    <text evidence="1">Belongs to the 'GDSL' lipolytic enzyme family.</text>
</comment>
<dbReference type="AlphaFoldDB" id="A0A2G3ANM0"/>
<evidence type="ECO:0000256" key="2">
    <source>
        <dbReference type="ARBA" id="ARBA00023180"/>
    </source>
</evidence>
<dbReference type="STRING" id="4072.A0A2G3ANM0"/>
<keyword evidence="2" id="KW-0325">Glycoprotein</keyword>
<dbReference type="InterPro" id="IPR036514">
    <property type="entry name" value="SGNH_hydro_sf"/>
</dbReference>
<dbReference type="PANTHER" id="PTHR22835:SF516">
    <property type="entry name" value="ACETYLAJMALAN ESTERASE-LIKE"/>
    <property type="match status" value="1"/>
</dbReference>
<dbReference type="EMBL" id="AYRZ02000001">
    <property type="protein sequence ID" value="PHT95832.1"/>
    <property type="molecule type" value="Genomic_DNA"/>
</dbReference>
<dbReference type="SUPFAM" id="SSF52266">
    <property type="entry name" value="SGNH hydrolase"/>
    <property type="match status" value="1"/>
</dbReference>
<protein>
    <recommendedName>
        <fullName evidence="5">GDSL esterase/lipase At5g03980-like</fullName>
    </recommendedName>
</protein>
<evidence type="ECO:0000256" key="1">
    <source>
        <dbReference type="ARBA" id="ARBA00008668"/>
    </source>
</evidence>
<dbReference type="PANTHER" id="PTHR22835">
    <property type="entry name" value="ZINC FINGER FYVE DOMAIN CONTAINING PROTEIN"/>
    <property type="match status" value="1"/>
</dbReference>
<accession>A0A2G3ANM0</accession>
<sequence>MGEWGGNDYYNCFFQRKQIPEVRTYVPFVVAGIMRGIKDVIQQGATRVLVPSIYPLGCLPLYLTSFPDNNTSAYDNLGCLRNFNDFAAYHNRYLNRALANLQNQFPNVSIVYGDFYGAILTLIRNPSSYGFNQNTLLTACCGTGGRYNFNFGTVCGAAGINPCSNPAKYVHWDGIHLTDEAHRRITDILVKDMLSKFRCVV</sequence>
<proteinExistence type="inferred from homology"/>
<organism evidence="3 4">
    <name type="scientific">Capsicum annuum</name>
    <name type="common">Capsicum pepper</name>
    <dbReference type="NCBI Taxonomy" id="4072"/>
    <lineage>
        <taxon>Eukaryota</taxon>
        <taxon>Viridiplantae</taxon>
        <taxon>Streptophyta</taxon>
        <taxon>Embryophyta</taxon>
        <taxon>Tracheophyta</taxon>
        <taxon>Spermatophyta</taxon>
        <taxon>Magnoliopsida</taxon>
        <taxon>eudicotyledons</taxon>
        <taxon>Gunneridae</taxon>
        <taxon>Pentapetalae</taxon>
        <taxon>asterids</taxon>
        <taxon>lamiids</taxon>
        <taxon>Solanales</taxon>
        <taxon>Solanaceae</taxon>
        <taxon>Solanoideae</taxon>
        <taxon>Capsiceae</taxon>
        <taxon>Capsicum</taxon>
    </lineage>
</organism>
<dbReference type="Pfam" id="PF00657">
    <property type="entry name" value="Lipase_GDSL"/>
    <property type="match status" value="1"/>
</dbReference>
<dbReference type="OMA" id="HECKAVR"/>
<name>A0A2G3ANM0_CAPAN</name>
<evidence type="ECO:0000313" key="4">
    <source>
        <dbReference type="Proteomes" id="UP000222542"/>
    </source>
</evidence>
<dbReference type="InterPro" id="IPR001087">
    <property type="entry name" value="GDSL"/>
</dbReference>
<reference evidence="3 4" key="1">
    <citation type="journal article" date="2014" name="Nat. Genet.">
        <title>Genome sequence of the hot pepper provides insights into the evolution of pungency in Capsicum species.</title>
        <authorList>
            <person name="Kim S."/>
            <person name="Park M."/>
            <person name="Yeom S.I."/>
            <person name="Kim Y.M."/>
            <person name="Lee J.M."/>
            <person name="Lee H.A."/>
            <person name="Seo E."/>
            <person name="Choi J."/>
            <person name="Cheong K."/>
            <person name="Kim K.T."/>
            <person name="Jung K."/>
            <person name="Lee G.W."/>
            <person name="Oh S.K."/>
            <person name="Bae C."/>
            <person name="Kim S.B."/>
            <person name="Lee H.Y."/>
            <person name="Kim S.Y."/>
            <person name="Kim M.S."/>
            <person name="Kang B.C."/>
            <person name="Jo Y.D."/>
            <person name="Yang H.B."/>
            <person name="Jeong H.J."/>
            <person name="Kang W.H."/>
            <person name="Kwon J.K."/>
            <person name="Shin C."/>
            <person name="Lim J.Y."/>
            <person name="Park J.H."/>
            <person name="Huh J.H."/>
            <person name="Kim J.S."/>
            <person name="Kim B.D."/>
            <person name="Cohen O."/>
            <person name="Paran I."/>
            <person name="Suh M.C."/>
            <person name="Lee S.B."/>
            <person name="Kim Y.K."/>
            <person name="Shin Y."/>
            <person name="Noh S.J."/>
            <person name="Park J."/>
            <person name="Seo Y.S."/>
            <person name="Kwon S.Y."/>
            <person name="Kim H.A."/>
            <person name="Park J.M."/>
            <person name="Kim H.J."/>
            <person name="Choi S.B."/>
            <person name="Bosland P.W."/>
            <person name="Reeves G."/>
            <person name="Jo S.H."/>
            <person name="Lee B.W."/>
            <person name="Cho H.T."/>
            <person name="Choi H.S."/>
            <person name="Lee M.S."/>
            <person name="Yu Y."/>
            <person name="Do Choi Y."/>
            <person name="Park B.S."/>
            <person name="van Deynze A."/>
            <person name="Ashrafi H."/>
            <person name="Hill T."/>
            <person name="Kim W.T."/>
            <person name="Pai H.S."/>
            <person name="Ahn H.K."/>
            <person name="Yeam I."/>
            <person name="Giovannoni J.J."/>
            <person name="Rose J.K."/>
            <person name="Sorensen I."/>
            <person name="Lee S.J."/>
            <person name="Kim R.W."/>
            <person name="Choi I.Y."/>
            <person name="Choi B.S."/>
            <person name="Lim J.S."/>
            <person name="Lee Y.H."/>
            <person name="Choi D."/>
        </authorList>
    </citation>
    <scope>NUCLEOTIDE SEQUENCE [LARGE SCALE GENOMIC DNA]</scope>
    <source>
        <strain evidence="4">cv. CM334</strain>
    </source>
</reference>
<dbReference type="Proteomes" id="UP000222542">
    <property type="component" value="Unassembled WGS sequence"/>
</dbReference>
<keyword evidence="4" id="KW-1185">Reference proteome</keyword>
<dbReference type="Gene3D" id="3.40.50.1110">
    <property type="entry name" value="SGNH hydrolase"/>
    <property type="match status" value="1"/>
</dbReference>
<comment type="caution">
    <text evidence="3">The sequence shown here is derived from an EMBL/GenBank/DDBJ whole genome shotgun (WGS) entry which is preliminary data.</text>
</comment>
<dbReference type="Gramene" id="PHT95832">
    <property type="protein sequence ID" value="PHT95832"/>
    <property type="gene ID" value="T459_03714"/>
</dbReference>
<gene>
    <name evidence="3" type="ORF">T459_03714</name>
</gene>
<evidence type="ECO:0008006" key="5">
    <source>
        <dbReference type="Google" id="ProtNLM"/>
    </source>
</evidence>
<reference evidence="3 4" key="2">
    <citation type="journal article" date="2017" name="Genome Biol.">
        <title>New reference genome sequences of hot pepper reveal the massive evolution of plant disease-resistance genes by retroduplication.</title>
        <authorList>
            <person name="Kim S."/>
            <person name="Park J."/>
            <person name="Yeom S.I."/>
            <person name="Kim Y.M."/>
            <person name="Seo E."/>
            <person name="Kim K.T."/>
            <person name="Kim M.S."/>
            <person name="Lee J.M."/>
            <person name="Cheong K."/>
            <person name="Shin H.S."/>
            <person name="Kim S.B."/>
            <person name="Han K."/>
            <person name="Lee J."/>
            <person name="Park M."/>
            <person name="Lee H.A."/>
            <person name="Lee H.Y."/>
            <person name="Lee Y."/>
            <person name="Oh S."/>
            <person name="Lee J.H."/>
            <person name="Choi E."/>
            <person name="Choi E."/>
            <person name="Lee S.E."/>
            <person name="Jeon J."/>
            <person name="Kim H."/>
            <person name="Choi G."/>
            <person name="Song H."/>
            <person name="Lee J."/>
            <person name="Lee S.C."/>
            <person name="Kwon J.K."/>
            <person name="Lee H.Y."/>
            <person name="Koo N."/>
            <person name="Hong Y."/>
            <person name="Kim R.W."/>
            <person name="Kang W.H."/>
            <person name="Huh J.H."/>
            <person name="Kang B.C."/>
            <person name="Yang T.J."/>
            <person name="Lee Y.H."/>
            <person name="Bennetzen J.L."/>
            <person name="Choi D."/>
        </authorList>
    </citation>
    <scope>NUCLEOTIDE SEQUENCE [LARGE SCALE GENOMIC DNA]</scope>
    <source>
        <strain evidence="4">cv. CM334</strain>
    </source>
</reference>